<dbReference type="EMBL" id="JACHNY010000025">
    <property type="protein sequence ID" value="MBB4620049.1"/>
    <property type="molecule type" value="Genomic_DNA"/>
</dbReference>
<comment type="subcellular location">
    <subcellularLocation>
        <location evidence="1">Membrane</location>
        <topology evidence="1">Multi-pass membrane protein</topology>
    </subcellularLocation>
</comment>
<gene>
    <name evidence="8" type="ORF">GGQ96_004221</name>
</gene>
<evidence type="ECO:0000256" key="6">
    <source>
        <dbReference type="SAM" id="Phobius"/>
    </source>
</evidence>
<accession>A0A7W7AN33</accession>
<evidence type="ECO:0000256" key="1">
    <source>
        <dbReference type="ARBA" id="ARBA00004141"/>
    </source>
</evidence>
<evidence type="ECO:0000256" key="4">
    <source>
        <dbReference type="ARBA" id="ARBA00022989"/>
    </source>
</evidence>
<feature type="transmembrane region" description="Helical" evidence="6">
    <location>
        <begin position="21"/>
        <end position="41"/>
    </location>
</feature>
<evidence type="ECO:0000256" key="3">
    <source>
        <dbReference type="ARBA" id="ARBA00022692"/>
    </source>
</evidence>
<dbReference type="InterPro" id="IPR050291">
    <property type="entry name" value="CDF_Transporter"/>
</dbReference>
<proteinExistence type="predicted"/>
<dbReference type="GO" id="GO:0016020">
    <property type="term" value="C:membrane"/>
    <property type="evidence" value="ECO:0007669"/>
    <property type="project" value="UniProtKB-SubCell"/>
</dbReference>
<evidence type="ECO:0000256" key="2">
    <source>
        <dbReference type="ARBA" id="ARBA00022448"/>
    </source>
</evidence>
<keyword evidence="5 6" id="KW-0472">Membrane</keyword>
<dbReference type="PANTHER" id="PTHR43840">
    <property type="entry name" value="MITOCHONDRIAL METAL TRANSPORTER 1-RELATED"/>
    <property type="match status" value="1"/>
</dbReference>
<dbReference type="Pfam" id="PF01545">
    <property type="entry name" value="Cation_efflux"/>
    <property type="match status" value="1"/>
</dbReference>
<evidence type="ECO:0000259" key="7">
    <source>
        <dbReference type="Pfam" id="PF01545"/>
    </source>
</evidence>
<organism evidence="8 9">
    <name type="scientific">Sphingomonas abaci</name>
    <dbReference type="NCBI Taxonomy" id="237611"/>
    <lineage>
        <taxon>Bacteria</taxon>
        <taxon>Pseudomonadati</taxon>
        <taxon>Pseudomonadota</taxon>
        <taxon>Alphaproteobacteria</taxon>
        <taxon>Sphingomonadales</taxon>
        <taxon>Sphingomonadaceae</taxon>
        <taxon>Sphingomonas</taxon>
    </lineage>
</organism>
<feature type="domain" description="Cation efflux protein transmembrane" evidence="7">
    <location>
        <begin position="24"/>
        <end position="223"/>
    </location>
</feature>
<dbReference type="InterPro" id="IPR027469">
    <property type="entry name" value="Cation_efflux_TMD_sf"/>
</dbReference>
<dbReference type="Gene3D" id="1.20.1510.10">
    <property type="entry name" value="Cation efflux protein transmembrane domain"/>
    <property type="match status" value="1"/>
</dbReference>
<dbReference type="SUPFAM" id="SSF161111">
    <property type="entry name" value="Cation efflux protein transmembrane domain-like"/>
    <property type="match status" value="1"/>
</dbReference>
<keyword evidence="9" id="KW-1185">Reference proteome</keyword>
<sequence length="318" mass="34050">MSNALPEALVPLMRRAERLEWWSIAWTISVIAVMGAAMGSSQTMKTAWIEDCLSLIPPIVFLVAVRVERWAPTNRFPNGFQRAPSLAFAIAAAALTALGGSLLVNSAMSLFAQEHATIAAIDVFGHELWLGWVMVAAQIYSIVVPLVLGRLKLPLARALNDKTLFTDAQTQKANWMTGIAGIGGVIGIGLGYWWADAVAAGIIALDILNDGLRALRAATAELVDGTPRALDSPKIAEDAAAIDQLLRARFPGAEVRLRETGRIIHAQVIGATPPAQKVDPATYWTGDPERSWRLGQISFVAPEPFEQEPAASASKGNG</sequence>
<evidence type="ECO:0000256" key="5">
    <source>
        <dbReference type="ARBA" id="ARBA00023136"/>
    </source>
</evidence>
<dbReference type="Proteomes" id="UP000574769">
    <property type="component" value="Unassembled WGS sequence"/>
</dbReference>
<feature type="transmembrane region" description="Helical" evidence="6">
    <location>
        <begin position="47"/>
        <end position="65"/>
    </location>
</feature>
<feature type="transmembrane region" description="Helical" evidence="6">
    <location>
        <begin position="128"/>
        <end position="153"/>
    </location>
</feature>
<comment type="caution">
    <text evidence="8">The sequence shown here is derived from an EMBL/GenBank/DDBJ whole genome shotgun (WGS) entry which is preliminary data.</text>
</comment>
<dbReference type="InterPro" id="IPR058533">
    <property type="entry name" value="Cation_efflux_TM"/>
</dbReference>
<reference evidence="8 9" key="1">
    <citation type="submission" date="2020-08" db="EMBL/GenBank/DDBJ databases">
        <title>Genomic Encyclopedia of Type Strains, Phase IV (KMG-IV): sequencing the most valuable type-strain genomes for metagenomic binning, comparative biology and taxonomic classification.</title>
        <authorList>
            <person name="Goeker M."/>
        </authorList>
    </citation>
    <scope>NUCLEOTIDE SEQUENCE [LARGE SCALE GENOMIC DNA]</scope>
    <source>
        <strain evidence="8 9">DSM 15867</strain>
    </source>
</reference>
<name>A0A7W7AN33_9SPHN</name>
<feature type="transmembrane region" description="Helical" evidence="6">
    <location>
        <begin position="86"/>
        <end position="108"/>
    </location>
</feature>
<dbReference type="AlphaFoldDB" id="A0A7W7AN33"/>
<evidence type="ECO:0000313" key="8">
    <source>
        <dbReference type="EMBL" id="MBB4620049.1"/>
    </source>
</evidence>
<dbReference type="PANTHER" id="PTHR43840:SF15">
    <property type="entry name" value="MITOCHONDRIAL METAL TRANSPORTER 1-RELATED"/>
    <property type="match status" value="1"/>
</dbReference>
<keyword evidence="2" id="KW-0813">Transport</keyword>
<feature type="transmembrane region" description="Helical" evidence="6">
    <location>
        <begin position="173"/>
        <end position="195"/>
    </location>
</feature>
<keyword evidence="3 6" id="KW-0812">Transmembrane</keyword>
<evidence type="ECO:0000313" key="9">
    <source>
        <dbReference type="Proteomes" id="UP000574769"/>
    </source>
</evidence>
<dbReference type="GO" id="GO:0008324">
    <property type="term" value="F:monoatomic cation transmembrane transporter activity"/>
    <property type="evidence" value="ECO:0007669"/>
    <property type="project" value="InterPro"/>
</dbReference>
<keyword evidence="4 6" id="KW-1133">Transmembrane helix</keyword>
<protein>
    <submittedName>
        <fullName evidence="8">Divalent metal cation (Fe/Co/Zn/Cd) transporter</fullName>
    </submittedName>
</protein>
<dbReference type="RefSeq" id="WP_184117149.1">
    <property type="nucleotide sequence ID" value="NZ_JACHNY010000025.1"/>
</dbReference>